<dbReference type="Proteomes" id="UP000320496">
    <property type="component" value="Chromosome"/>
</dbReference>
<protein>
    <recommendedName>
        <fullName evidence="4">Calmodulin-binding protein</fullName>
    </recommendedName>
</protein>
<evidence type="ECO:0000313" key="3">
    <source>
        <dbReference type="Proteomes" id="UP000320496"/>
    </source>
</evidence>
<reference evidence="2 3" key="1">
    <citation type="submission" date="2019-02" db="EMBL/GenBank/DDBJ databases">
        <title>Deep-cultivation of Planctomycetes and their phenomic and genomic characterization uncovers novel biology.</title>
        <authorList>
            <person name="Wiegand S."/>
            <person name="Jogler M."/>
            <person name="Boedeker C."/>
            <person name="Pinto D."/>
            <person name="Vollmers J."/>
            <person name="Rivas-Marin E."/>
            <person name="Kohn T."/>
            <person name="Peeters S.H."/>
            <person name="Heuer A."/>
            <person name="Rast P."/>
            <person name="Oberbeckmann S."/>
            <person name="Bunk B."/>
            <person name="Jeske O."/>
            <person name="Meyerdierks A."/>
            <person name="Storesund J.E."/>
            <person name="Kallscheuer N."/>
            <person name="Luecker S."/>
            <person name="Lage O.M."/>
            <person name="Pohl T."/>
            <person name="Merkel B.J."/>
            <person name="Hornburger P."/>
            <person name="Mueller R.-W."/>
            <person name="Bruemmer F."/>
            <person name="Labrenz M."/>
            <person name="Spormann A.M."/>
            <person name="Op den Camp H."/>
            <person name="Overmann J."/>
            <person name="Amann R."/>
            <person name="Jetten M.S.M."/>
            <person name="Mascher T."/>
            <person name="Medema M.H."/>
            <person name="Devos D.P."/>
            <person name="Kaster A.-K."/>
            <person name="Ovreas L."/>
            <person name="Rohde M."/>
            <person name="Galperin M.Y."/>
            <person name="Jogler C."/>
        </authorList>
    </citation>
    <scope>NUCLEOTIDE SEQUENCE [LARGE SCALE GENOMIC DNA]</scope>
    <source>
        <strain evidence="2 3">Mal4</strain>
    </source>
</reference>
<gene>
    <name evidence="2" type="ORF">Mal4_37240</name>
</gene>
<evidence type="ECO:0000313" key="2">
    <source>
        <dbReference type="EMBL" id="QDU39380.1"/>
    </source>
</evidence>
<proteinExistence type="predicted"/>
<keyword evidence="3" id="KW-1185">Reference proteome</keyword>
<feature type="signal peptide" evidence="1">
    <location>
        <begin position="1"/>
        <end position="27"/>
    </location>
</feature>
<dbReference type="OrthoDB" id="281093at2"/>
<dbReference type="KEGG" id="mri:Mal4_37240"/>
<organism evidence="2 3">
    <name type="scientific">Maioricimonas rarisocia</name>
    <dbReference type="NCBI Taxonomy" id="2528026"/>
    <lineage>
        <taxon>Bacteria</taxon>
        <taxon>Pseudomonadati</taxon>
        <taxon>Planctomycetota</taxon>
        <taxon>Planctomycetia</taxon>
        <taxon>Planctomycetales</taxon>
        <taxon>Planctomycetaceae</taxon>
        <taxon>Maioricimonas</taxon>
    </lineage>
</organism>
<name>A0A517ZAB4_9PLAN</name>
<evidence type="ECO:0008006" key="4">
    <source>
        <dbReference type="Google" id="ProtNLM"/>
    </source>
</evidence>
<feature type="chain" id="PRO_5021944090" description="Calmodulin-binding protein" evidence="1">
    <location>
        <begin position="28"/>
        <end position="101"/>
    </location>
</feature>
<dbReference type="RefSeq" id="WP_145370566.1">
    <property type="nucleotide sequence ID" value="NZ_CP036275.1"/>
</dbReference>
<dbReference type="EMBL" id="CP036275">
    <property type="protein sequence ID" value="QDU39380.1"/>
    <property type="molecule type" value="Genomic_DNA"/>
</dbReference>
<accession>A0A517ZAB4</accession>
<keyword evidence="1" id="KW-0732">Signal</keyword>
<evidence type="ECO:0000256" key="1">
    <source>
        <dbReference type="SAM" id="SignalP"/>
    </source>
</evidence>
<sequence length="101" mass="12266" precursor="true">MIKRAALTGVFLLTAIVTGLTISPSQAEATQPGQPNNWQRFYYYPYVYYPQNFRQYPDSYNHMYYRYPTERRIPVYNKDWHNFYPSERPYHSGHHFILDVF</sequence>
<dbReference type="AlphaFoldDB" id="A0A517ZAB4"/>